<gene>
    <name evidence="2" type="ORF">AMJ39_03805</name>
</gene>
<name>A0A0S7WU04_UNCT6</name>
<feature type="signal peptide" evidence="1">
    <location>
        <begin position="1"/>
        <end position="27"/>
    </location>
</feature>
<dbReference type="Proteomes" id="UP000052008">
    <property type="component" value="Unassembled WGS sequence"/>
</dbReference>
<evidence type="ECO:0000313" key="2">
    <source>
        <dbReference type="EMBL" id="KPJ53639.1"/>
    </source>
</evidence>
<keyword evidence="1" id="KW-0732">Signal</keyword>
<evidence type="ECO:0000313" key="3">
    <source>
        <dbReference type="Proteomes" id="UP000052008"/>
    </source>
</evidence>
<accession>A0A0S7WU04</accession>
<reference evidence="2 3" key="1">
    <citation type="journal article" date="2015" name="Microbiome">
        <title>Genomic resolution of linkages in carbon, nitrogen, and sulfur cycling among widespread estuary sediment bacteria.</title>
        <authorList>
            <person name="Baker B.J."/>
            <person name="Lazar C.S."/>
            <person name="Teske A.P."/>
            <person name="Dick G.J."/>
        </authorList>
    </citation>
    <scope>NUCLEOTIDE SEQUENCE [LARGE SCALE GENOMIC DNA]</scope>
    <source>
        <strain evidence="2">DG_24</strain>
    </source>
</reference>
<dbReference type="STRING" id="1703770.AMJ39_03805"/>
<dbReference type="EMBL" id="LIZS01000015">
    <property type="protein sequence ID" value="KPJ53639.1"/>
    <property type="molecule type" value="Genomic_DNA"/>
</dbReference>
<comment type="caution">
    <text evidence="2">The sequence shown here is derived from an EMBL/GenBank/DDBJ whole genome shotgun (WGS) entry which is preliminary data.</text>
</comment>
<evidence type="ECO:0008006" key="4">
    <source>
        <dbReference type="Google" id="ProtNLM"/>
    </source>
</evidence>
<organism evidence="2 3">
    <name type="scientific">candidate division TA06 bacterium DG_24</name>
    <dbReference type="NCBI Taxonomy" id="1703770"/>
    <lineage>
        <taxon>Bacteria</taxon>
        <taxon>Bacteria division TA06</taxon>
    </lineage>
</organism>
<sequence length="632" mass="71303">MFRTFLHRAARWAILIAVIVPPAGWGASGSDAASSSVGPEISESSGGPVLGVVIDRYRDVSRLRNEMNILSFRMGEALISGSAVREMQRNETVDRTKETTTADIRISYPVSGRVSLEFAGRGDLSSDEGDAYRNRSSRREVTGSIHYRVLPTLTVTQSLQVVADRYSRRAGRARQIIDNDGIADHMYIEGDAVVGDGRRVGFTYDGEYRRQEVTGTRRRDLSGFAAGRIGEVIDLRLDVHGSQHVDEYPIGVGEEERQEKRERLQGGGEVSCNVAWPRKLHLSLLGRASRTRTDFEGRTASLSGSGDRETSLNGIQGALAYRPGDRLALEISLGTEREVADFRDPNSPDDEDQWSRSGGLTAEYRFGEGRSVAFVHRLSLDSHYFAHPAAQVPRSLDERDVLRTVTEATTRLPLSQNTTIGAALAHRSEELIYVRSERSANSRDHDTYEFTSRVELIPSTMFIFGQSYGLSADYNVYPFDDDKNRVIRTLTVESDVAVALSQQLGLKVEHGLEREDQGRYPEVAGTGELRYERDQELRRQRVGVSLEYRLGRDFEITPRYAYLETERFDIVSDPATQSFERVNRDRRRERTYGVAAHFMAVQRTDITFRSNLIERDGEERYWDIDAAFRWEL</sequence>
<proteinExistence type="predicted"/>
<protein>
    <recommendedName>
        <fullName evidence="4">Outer membrane protein beta-barrel domain-containing protein</fullName>
    </recommendedName>
</protein>
<dbReference type="PATRIC" id="fig|1703770.3.peg.1582"/>
<dbReference type="AlphaFoldDB" id="A0A0S7WU04"/>
<feature type="chain" id="PRO_5006639635" description="Outer membrane protein beta-barrel domain-containing protein" evidence="1">
    <location>
        <begin position="28"/>
        <end position="632"/>
    </location>
</feature>
<evidence type="ECO:0000256" key="1">
    <source>
        <dbReference type="SAM" id="SignalP"/>
    </source>
</evidence>